<evidence type="ECO:0000313" key="2">
    <source>
        <dbReference type="Proteomes" id="UP000239532"/>
    </source>
</evidence>
<organism evidence="1 2">
    <name type="scientific">Nonlabens agnitus</name>
    <dbReference type="NCBI Taxonomy" id="870484"/>
    <lineage>
        <taxon>Bacteria</taxon>
        <taxon>Pseudomonadati</taxon>
        <taxon>Bacteroidota</taxon>
        <taxon>Flavobacteriia</taxon>
        <taxon>Flavobacteriales</taxon>
        <taxon>Flavobacteriaceae</taxon>
        <taxon>Nonlabens</taxon>
    </lineage>
</organism>
<protein>
    <submittedName>
        <fullName evidence="1">Ribonuclease Z</fullName>
    </submittedName>
</protein>
<proteinExistence type="predicted"/>
<keyword evidence="2" id="KW-1185">Reference proteome</keyword>
<gene>
    <name evidence="1" type="ORF">BST86_06500</name>
</gene>
<dbReference type="AlphaFoldDB" id="A0A2S9WTF6"/>
<dbReference type="Proteomes" id="UP000239532">
    <property type="component" value="Unassembled WGS sequence"/>
</dbReference>
<sequence>MTSKVTDKYTLLKDDHDDVCDFANFLTRIHDKFMDVNLVIDISKYDEMSLQDLLCFLTLSNTHRAEKKSLVIINSAIPSGDIPDEIIVVPTLQEAEDIIEMEEIERDLGF</sequence>
<dbReference type="RefSeq" id="WP_105982569.1">
    <property type="nucleotide sequence ID" value="NZ_MQUC01000003.1"/>
</dbReference>
<reference evidence="1 2" key="1">
    <citation type="submission" date="2016-11" db="EMBL/GenBank/DDBJ databases">
        <title>Trade-off between light-utilization and light-protection in marine flavobacteria.</title>
        <authorList>
            <person name="Kumagai Y."/>
        </authorList>
    </citation>
    <scope>NUCLEOTIDE SEQUENCE [LARGE SCALE GENOMIC DNA]</scope>
    <source>
        <strain evidence="1 2">JCM 17109</strain>
    </source>
</reference>
<accession>A0A2S9WTF6</accession>
<name>A0A2S9WTF6_9FLAO</name>
<dbReference type="EMBL" id="MQUC01000003">
    <property type="protein sequence ID" value="PRP66773.1"/>
    <property type="molecule type" value="Genomic_DNA"/>
</dbReference>
<comment type="caution">
    <text evidence="1">The sequence shown here is derived from an EMBL/GenBank/DDBJ whole genome shotgun (WGS) entry which is preliminary data.</text>
</comment>
<dbReference type="OrthoDB" id="1442602at2"/>
<evidence type="ECO:0000313" key="1">
    <source>
        <dbReference type="EMBL" id="PRP66773.1"/>
    </source>
</evidence>